<reference evidence="2" key="1">
    <citation type="journal article" date="2014" name="Front. Microbiol.">
        <title>High frequency of phylogenetically diverse reductive dehalogenase-homologous genes in deep subseafloor sedimentary metagenomes.</title>
        <authorList>
            <person name="Kawai M."/>
            <person name="Futagami T."/>
            <person name="Toyoda A."/>
            <person name="Takaki Y."/>
            <person name="Nishi S."/>
            <person name="Hori S."/>
            <person name="Arai W."/>
            <person name="Tsubouchi T."/>
            <person name="Morono Y."/>
            <person name="Uchiyama I."/>
            <person name="Ito T."/>
            <person name="Fujiyama A."/>
            <person name="Inagaki F."/>
            <person name="Takami H."/>
        </authorList>
    </citation>
    <scope>NUCLEOTIDE SEQUENCE</scope>
    <source>
        <strain evidence="2">Expedition CK06-06</strain>
    </source>
</reference>
<dbReference type="EMBL" id="BART01001293">
    <property type="protein sequence ID" value="GAG66171.1"/>
    <property type="molecule type" value="Genomic_DNA"/>
</dbReference>
<name>X1B2E3_9ZZZZ</name>
<dbReference type="PANTHER" id="PTHR34477:SF5">
    <property type="entry name" value="BSL5627 PROTEIN"/>
    <property type="match status" value="1"/>
</dbReference>
<gene>
    <name evidence="2" type="ORF">S01H4_04722</name>
</gene>
<proteinExistence type="predicted"/>
<comment type="caution">
    <text evidence="2">The sequence shown here is derived from an EMBL/GenBank/DDBJ whole genome shotgun (WGS) entry which is preliminary data.</text>
</comment>
<dbReference type="InterPro" id="IPR035901">
    <property type="entry name" value="GIY-YIG_endonuc_sf"/>
</dbReference>
<sequence>MRGEAVAIPFNRKQYYVYIMTNKINTVLYTGVTSDLKKRIWEHKEKIVEGFTKNYNINKLIFFEIYNDPENAILREKQIKAGSRTKKVELIIGINPEWKDLYDKL</sequence>
<dbReference type="SUPFAM" id="SSF82771">
    <property type="entry name" value="GIY-YIG endonuclease"/>
    <property type="match status" value="1"/>
</dbReference>
<dbReference type="CDD" id="cd10448">
    <property type="entry name" value="GIY-YIG_unchar_3"/>
    <property type="match status" value="1"/>
</dbReference>
<dbReference type="AlphaFoldDB" id="X1B2E3"/>
<dbReference type="Pfam" id="PF01541">
    <property type="entry name" value="GIY-YIG"/>
    <property type="match status" value="1"/>
</dbReference>
<dbReference type="InterPro" id="IPR000305">
    <property type="entry name" value="GIY-YIG_endonuc"/>
</dbReference>
<dbReference type="PROSITE" id="PS50164">
    <property type="entry name" value="GIY_YIG"/>
    <property type="match status" value="1"/>
</dbReference>
<evidence type="ECO:0000313" key="2">
    <source>
        <dbReference type="EMBL" id="GAG66171.1"/>
    </source>
</evidence>
<protein>
    <recommendedName>
        <fullName evidence="1">GIY-YIG domain-containing protein</fullName>
    </recommendedName>
</protein>
<dbReference type="InterPro" id="IPR050190">
    <property type="entry name" value="UPF0213_domain"/>
</dbReference>
<evidence type="ECO:0000259" key="1">
    <source>
        <dbReference type="PROSITE" id="PS50164"/>
    </source>
</evidence>
<feature type="domain" description="GIY-YIG" evidence="1">
    <location>
        <begin position="13"/>
        <end position="89"/>
    </location>
</feature>
<organism evidence="2">
    <name type="scientific">marine sediment metagenome</name>
    <dbReference type="NCBI Taxonomy" id="412755"/>
    <lineage>
        <taxon>unclassified sequences</taxon>
        <taxon>metagenomes</taxon>
        <taxon>ecological metagenomes</taxon>
    </lineage>
</organism>
<accession>X1B2E3</accession>
<dbReference type="Gene3D" id="3.40.1440.10">
    <property type="entry name" value="GIY-YIG endonuclease"/>
    <property type="match status" value="1"/>
</dbReference>
<dbReference type="PANTHER" id="PTHR34477">
    <property type="entry name" value="UPF0213 PROTEIN YHBQ"/>
    <property type="match status" value="1"/>
</dbReference>